<protein>
    <submittedName>
        <fullName evidence="5">Uncharacterized protein</fullName>
    </submittedName>
</protein>
<sequence>MPDKKDKKGLRKFMSKLSGYRPHRHPDNTQAQAQAQVQAQTQAPDNGLQYADPSRQFTGADSLYQWPSHIHSSTTSEFSPLPQHTSYQPEPSLDPGMVGSLDTRYTTSAFNHGPSQHRRHRSSHTVSPLSSDRSSHRHLSYQSAHAKASSTHRPSHESGSNSSAQAWGQDRMPDIHQLCKMCVSSSHNKTSTAILRILREARSAEWNTTLQTCALATAQSDNIALMQELCELGASIGPEIRGENHETVLHIAAKKGQLLMVEWLIEHGAALGARDYGGLTADQTASNHGQRRCAVIIADARGMPYEPSAQWSHYQPQYTHTLSHHPPR</sequence>
<feature type="region of interest" description="Disordered" evidence="4">
    <location>
        <begin position="71"/>
        <end position="167"/>
    </location>
</feature>
<dbReference type="SUPFAM" id="SSF48403">
    <property type="entry name" value="Ankyrin repeat"/>
    <property type="match status" value="1"/>
</dbReference>
<evidence type="ECO:0000256" key="3">
    <source>
        <dbReference type="PROSITE-ProRule" id="PRU00023"/>
    </source>
</evidence>
<feature type="compositionally biased region" description="Low complexity" evidence="4">
    <location>
        <begin position="29"/>
        <end position="43"/>
    </location>
</feature>
<dbReference type="Gene3D" id="1.25.40.20">
    <property type="entry name" value="Ankyrin repeat-containing domain"/>
    <property type="match status" value="1"/>
</dbReference>
<evidence type="ECO:0000313" key="5">
    <source>
        <dbReference type="EMBL" id="PHH52225.1"/>
    </source>
</evidence>
<accession>A0A2C5X1A4</accession>
<dbReference type="InterPro" id="IPR002110">
    <property type="entry name" value="Ankyrin_rpt"/>
</dbReference>
<dbReference type="OrthoDB" id="341259at2759"/>
<gene>
    <name evidence="5" type="ORF">CFIMG_008457RA00001</name>
</gene>
<evidence type="ECO:0000256" key="1">
    <source>
        <dbReference type="ARBA" id="ARBA00022737"/>
    </source>
</evidence>
<dbReference type="AlphaFoldDB" id="A0A2C5X1A4"/>
<name>A0A2C5X1A4_9PEZI</name>
<dbReference type="PANTHER" id="PTHR24198">
    <property type="entry name" value="ANKYRIN REPEAT AND PROTEIN KINASE DOMAIN-CONTAINING PROTEIN"/>
    <property type="match status" value="1"/>
</dbReference>
<dbReference type="Pfam" id="PF12796">
    <property type="entry name" value="Ank_2"/>
    <property type="match status" value="1"/>
</dbReference>
<dbReference type="Proteomes" id="UP000222788">
    <property type="component" value="Unassembled WGS sequence"/>
</dbReference>
<feature type="compositionally biased region" description="Polar residues" evidence="4">
    <location>
        <begin position="71"/>
        <end position="89"/>
    </location>
</feature>
<keyword evidence="1" id="KW-0677">Repeat</keyword>
<keyword evidence="2 3" id="KW-0040">ANK repeat</keyword>
<reference evidence="5 6" key="1">
    <citation type="journal article" date="2013" name="Fungal Biol.">
        <title>Analysis of microsatellite markers in the genome of the plant pathogen Ceratocystis fimbriata.</title>
        <authorList>
            <person name="Simpson M.C."/>
            <person name="Wilken P.M."/>
            <person name="Coetzee M.P."/>
            <person name="Wingfield M.J."/>
            <person name="Wingfield B.D."/>
        </authorList>
    </citation>
    <scope>NUCLEOTIDE SEQUENCE [LARGE SCALE GENOMIC DNA]</scope>
    <source>
        <strain evidence="5 6">CBS 114723</strain>
    </source>
</reference>
<feature type="compositionally biased region" description="Polar residues" evidence="4">
    <location>
        <begin position="148"/>
        <end position="166"/>
    </location>
</feature>
<dbReference type="PANTHER" id="PTHR24198:SF165">
    <property type="entry name" value="ANKYRIN REPEAT-CONTAINING PROTEIN-RELATED"/>
    <property type="match status" value="1"/>
</dbReference>
<evidence type="ECO:0000256" key="2">
    <source>
        <dbReference type="ARBA" id="ARBA00023043"/>
    </source>
</evidence>
<feature type="compositionally biased region" description="Polar residues" evidence="4">
    <location>
        <begin position="103"/>
        <end position="114"/>
    </location>
</feature>
<organism evidence="5 6">
    <name type="scientific">Ceratocystis fimbriata CBS 114723</name>
    <dbReference type="NCBI Taxonomy" id="1035309"/>
    <lineage>
        <taxon>Eukaryota</taxon>
        <taxon>Fungi</taxon>
        <taxon>Dikarya</taxon>
        <taxon>Ascomycota</taxon>
        <taxon>Pezizomycotina</taxon>
        <taxon>Sordariomycetes</taxon>
        <taxon>Hypocreomycetidae</taxon>
        <taxon>Microascales</taxon>
        <taxon>Ceratocystidaceae</taxon>
        <taxon>Ceratocystis</taxon>
    </lineage>
</organism>
<comment type="caution">
    <text evidence="5">The sequence shown here is derived from an EMBL/GenBank/DDBJ whole genome shotgun (WGS) entry which is preliminary data.</text>
</comment>
<dbReference type="PROSITE" id="PS50297">
    <property type="entry name" value="ANK_REP_REGION"/>
    <property type="match status" value="1"/>
</dbReference>
<feature type="region of interest" description="Disordered" evidence="4">
    <location>
        <begin position="1"/>
        <end position="56"/>
    </location>
</feature>
<keyword evidence="6" id="KW-1185">Reference proteome</keyword>
<evidence type="ECO:0000313" key="6">
    <source>
        <dbReference type="Proteomes" id="UP000222788"/>
    </source>
</evidence>
<dbReference type="SMART" id="SM00248">
    <property type="entry name" value="ANK"/>
    <property type="match status" value="2"/>
</dbReference>
<reference evidence="5 6" key="2">
    <citation type="journal article" date="2013" name="IMA Fungus">
        <title>IMA Genome-F 1: Ceratocystis fimbriata: Draft nuclear genome sequence for the plant pathogen, Ceratocystis fimbriata.</title>
        <authorList>
            <person name="Wilken P.M."/>
            <person name="Steenkamp E.T."/>
            <person name="Wingfield M.J."/>
            <person name="de Beer Z.W."/>
            <person name="Wingfield B.D."/>
        </authorList>
    </citation>
    <scope>NUCLEOTIDE SEQUENCE [LARGE SCALE GENOMIC DNA]</scope>
    <source>
        <strain evidence="5 6">CBS 114723</strain>
    </source>
</reference>
<feature type="repeat" description="ANK" evidence="3">
    <location>
        <begin position="244"/>
        <end position="276"/>
    </location>
</feature>
<evidence type="ECO:0000256" key="4">
    <source>
        <dbReference type="SAM" id="MobiDB-lite"/>
    </source>
</evidence>
<dbReference type="EMBL" id="APWK03000073">
    <property type="protein sequence ID" value="PHH52225.1"/>
    <property type="molecule type" value="Genomic_DNA"/>
</dbReference>
<dbReference type="PROSITE" id="PS50088">
    <property type="entry name" value="ANK_REPEAT"/>
    <property type="match status" value="1"/>
</dbReference>
<dbReference type="InterPro" id="IPR036770">
    <property type="entry name" value="Ankyrin_rpt-contain_sf"/>
</dbReference>
<proteinExistence type="predicted"/>